<organism evidence="2 3">
    <name type="scientific">Mycena rosella</name>
    <name type="common">Pink bonnet</name>
    <name type="synonym">Agaricus rosellus</name>
    <dbReference type="NCBI Taxonomy" id="1033263"/>
    <lineage>
        <taxon>Eukaryota</taxon>
        <taxon>Fungi</taxon>
        <taxon>Dikarya</taxon>
        <taxon>Basidiomycota</taxon>
        <taxon>Agaricomycotina</taxon>
        <taxon>Agaricomycetes</taxon>
        <taxon>Agaricomycetidae</taxon>
        <taxon>Agaricales</taxon>
        <taxon>Marasmiineae</taxon>
        <taxon>Mycenaceae</taxon>
        <taxon>Mycena</taxon>
    </lineage>
</organism>
<dbReference type="Proteomes" id="UP001221757">
    <property type="component" value="Unassembled WGS sequence"/>
</dbReference>
<dbReference type="AlphaFoldDB" id="A0AAD7CQZ1"/>
<dbReference type="EMBL" id="JARKIE010000285">
    <property type="protein sequence ID" value="KAJ7657954.1"/>
    <property type="molecule type" value="Genomic_DNA"/>
</dbReference>
<proteinExistence type="predicted"/>
<protein>
    <submittedName>
        <fullName evidence="2">Uncharacterized protein</fullName>
    </submittedName>
</protein>
<feature type="compositionally biased region" description="Low complexity" evidence="1">
    <location>
        <begin position="14"/>
        <end position="35"/>
    </location>
</feature>
<sequence length="243" mass="24854">MLPTPLAVSRHTTASASSSGNPMSSSSSVAMARSSDGGDEGFDPSASAHRLISSPQSAVVDHWNDAYEPPASPPVRPPRESYPRPSMETPPGSANPFMRGVIGSGSPGGSGSGSPVMYDEPEERPASPPSRYGSSGSPARGVRLTDSGPVPGPRAACDGWHGPARGGYVSSTRRRGRPGPAATAATAKPVLAQLDGLQPSAWCGAAAGVWKLVPRVFVRTLPSCFGGLCSVSGAEGMRSIYIR</sequence>
<evidence type="ECO:0000256" key="1">
    <source>
        <dbReference type="SAM" id="MobiDB-lite"/>
    </source>
</evidence>
<name>A0AAD7CQZ1_MYCRO</name>
<feature type="region of interest" description="Disordered" evidence="1">
    <location>
        <begin position="1"/>
        <end position="184"/>
    </location>
</feature>
<feature type="compositionally biased region" description="Low complexity" evidence="1">
    <location>
        <begin position="129"/>
        <end position="141"/>
    </location>
</feature>
<keyword evidence="3" id="KW-1185">Reference proteome</keyword>
<accession>A0AAD7CQZ1</accession>
<evidence type="ECO:0000313" key="2">
    <source>
        <dbReference type="EMBL" id="KAJ7657954.1"/>
    </source>
</evidence>
<gene>
    <name evidence="2" type="ORF">B0H17DRAFT_352532</name>
</gene>
<feature type="compositionally biased region" description="Gly residues" evidence="1">
    <location>
        <begin position="102"/>
        <end position="112"/>
    </location>
</feature>
<reference evidence="2" key="1">
    <citation type="submission" date="2023-03" db="EMBL/GenBank/DDBJ databases">
        <title>Massive genome expansion in bonnet fungi (Mycena s.s.) driven by repeated elements and novel gene families across ecological guilds.</title>
        <authorList>
            <consortium name="Lawrence Berkeley National Laboratory"/>
            <person name="Harder C.B."/>
            <person name="Miyauchi S."/>
            <person name="Viragh M."/>
            <person name="Kuo A."/>
            <person name="Thoen E."/>
            <person name="Andreopoulos B."/>
            <person name="Lu D."/>
            <person name="Skrede I."/>
            <person name="Drula E."/>
            <person name="Henrissat B."/>
            <person name="Morin E."/>
            <person name="Kohler A."/>
            <person name="Barry K."/>
            <person name="LaButti K."/>
            <person name="Morin E."/>
            <person name="Salamov A."/>
            <person name="Lipzen A."/>
            <person name="Mereny Z."/>
            <person name="Hegedus B."/>
            <person name="Baldrian P."/>
            <person name="Stursova M."/>
            <person name="Weitz H."/>
            <person name="Taylor A."/>
            <person name="Grigoriev I.V."/>
            <person name="Nagy L.G."/>
            <person name="Martin F."/>
            <person name="Kauserud H."/>
        </authorList>
    </citation>
    <scope>NUCLEOTIDE SEQUENCE</scope>
    <source>
        <strain evidence="2">CBHHK067</strain>
    </source>
</reference>
<evidence type="ECO:0000313" key="3">
    <source>
        <dbReference type="Proteomes" id="UP001221757"/>
    </source>
</evidence>
<comment type="caution">
    <text evidence="2">The sequence shown here is derived from an EMBL/GenBank/DDBJ whole genome shotgun (WGS) entry which is preliminary data.</text>
</comment>